<feature type="compositionally biased region" description="Low complexity" evidence="2">
    <location>
        <begin position="1223"/>
        <end position="1240"/>
    </location>
</feature>
<dbReference type="SMART" id="SM01307">
    <property type="entry name" value="RICTOR_M"/>
    <property type="match status" value="1"/>
</dbReference>
<name>A0A1M2W1W5_TRAPU</name>
<reference evidence="6 7" key="1">
    <citation type="submission" date="2016-10" db="EMBL/GenBank/DDBJ databases">
        <title>Genome sequence of the basidiomycete white-rot fungus Trametes pubescens.</title>
        <authorList>
            <person name="Makela M.R."/>
            <person name="Granchi Z."/>
            <person name="Peng M."/>
            <person name="De Vries R.P."/>
            <person name="Grigoriev I."/>
            <person name="Riley R."/>
            <person name="Hilden K."/>
        </authorList>
    </citation>
    <scope>NUCLEOTIDE SEQUENCE [LARGE SCALE GENOMIC DNA]</scope>
    <source>
        <strain evidence="6 7">FBCC735</strain>
    </source>
</reference>
<accession>A0A1M2W1W5</accession>
<dbReference type="InterPro" id="IPR028268">
    <property type="entry name" value="Pianissimo_fam"/>
</dbReference>
<dbReference type="Pfam" id="PF14663">
    <property type="entry name" value="RasGEF_N_2"/>
    <property type="match status" value="1"/>
</dbReference>
<dbReference type="PANTHER" id="PTHR13298">
    <property type="entry name" value="CYTOSOLIC REGULATOR PIANISSIMO"/>
    <property type="match status" value="1"/>
</dbReference>
<dbReference type="SMART" id="SM01308">
    <property type="entry name" value="RICTOR_N"/>
    <property type="match status" value="1"/>
</dbReference>
<dbReference type="GO" id="GO:0031932">
    <property type="term" value="C:TORC2 complex"/>
    <property type="evidence" value="ECO:0007669"/>
    <property type="project" value="InterPro"/>
</dbReference>
<dbReference type="InterPro" id="IPR016024">
    <property type="entry name" value="ARM-type_fold"/>
</dbReference>
<keyword evidence="7" id="KW-1185">Reference proteome</keyword>
<dbReference type="PANTHER" id="PTHR13298:SF11">
    <property type="entry name" value="RAPAMYCIN-INSENSITIVE COMPANION OF MTOR"/>
    <property type="match status" value="1"/>
</dbReference>
<dbReference type="SUPFAM" id="SSF48371">
    <property type="entry name" value="ARM repeat"/>
    <property type="match status" value="1"/>
</dbReference>
<evidence type="ECO:0000256" key="2">
    <source>
        <dbReference type="SAM" id="MobiDB-lite"/>
    </source>
</evidence>
<dbReference type="OMA" id="PEWYQTF"/>
<gene>
    <name evidence="6" type="ORF">TRAPUB_9608</name>
</gene>
<evidence type="ECO:0000313" key="6">
    <source>
        <dbReference type="EMBL" id="OJT13838.1"/>
    </source>
</evidence>
<dbReference type="Gene3D" id="1.25.10.10">
    <property type="entry name" value="Leucine-rich Repeat Variant"/>
    <property type="match status" value="1"/>
</dbReference>
<evidence type="ECO:0000256" key="1">
    <source>
        <dbReference type="ARBA" id="ARBA00008878"/>
    </source>
</evidence>
<protein>
    <submittedName>
        <fullName evidence="6">Protein ste16</fullName>
    </submittedName>
</protein>
<feature type="region of interest" description="Disordered" evidence="2">
    <location>
        <begin position="1222"/>
        <end position="1300"/>
    </location>
</feature>
<dbReference type="Proteomes" id="UP000184267">
    <property type="component" value="Unassembled WGS sequence"/>
</dbReference>
<dbReference type="Pfam" id="PF14668">
    <property type="entry name" value="RICTOR_V"/>
    <property type="match status" value="1"/>
</dbReference>
<evidence type="ECO:0000259" key="3">
    <source>
        <dbReference type="SMART" id="SM01307"/>
    </source>
</evidence>
<dbReference type="InterPro" id="IPR011989">
    <property type="entry name" value="ARM-like"/>
</dbReference>
<feature type="compositionally biased region" description="Acidic residues" evidence="2">
    <location>
        <begin position="1266"/>
        <end position="1275"/>
    </location>
</feature>
<feature type="compositionally biased region" description="Low complexity" evidence="2">
    <location>
        <begin position="125"/>
        <end position="149"/>
    </location>
</feature>
<feature type="region of interest" description="Disordered" evidence="2">
    <location>
        <begin position="125"/>
        <end position="150"/>
    </location>
</feature>
<proteinExistence type="inferred from homology"/>
<dbReference type="InterPro" id="IPR029451">
    <property type="entry name" value="RICTOR_M"/>
</dbReference>
<dbReference type="InterPro" id="IPR029453">
    <property type="entry name" value="Rictor_IV"/>
</dbReference>
<feature type="domain" description="Rapamycin-insensitive companion of mTOR N-terminal" evidence="4">
    <location>
        <begin position="158"/>
        <end position="535"/>
    </location>
</feature>
<evidence type="ECO:0000259" key="4">
    <source>
        <dbReference type="SMART" id="SM01308"/>
    </source>
</evidence>
<dbReference type="OrthoDB" id="271111at2759"/>
<feature type="domain" description="Rapamycin-insensitive companion of mTOR" evidence="5">
    <location>
        <begin position="1013"/>
        <end position="1085"/>
    </location>
</feature>
<feature type="compositionally biased region" description="Polar residues" evidence="2">
    <location>
        <begin position="54"/>
        <end position="64"/>
    </location>
</feature>
<comment type="caution">
    <text evidence="6">The sequence shown here is derived from an EMBL/GenBank/DDBJ whole genome shotgun (WGS) entry which is preliminary data.</text>
</comment>
<dbReference type="Pfam" id="PF14666">
    <property type="entry name" value="RICTOR_M"/>
    <property type="match status" value="1"/>
</dbReference>
<comment type="similarity">
    <text evidence="1">Belongs to the RICTOR family.</text>
</comment>
<dbReference type="Pfam" id="PF14664">
    <property type="entry name" value="RICTOR_N"/>
    <property type="match status" value="1"/>
</dbReference>
<dbReference type="SMART" id="SM01303">
    <property type="entry name" value="RasGEF_N_2"/>
    <property type="match status" value="1"/>
</dbReference>
<dbReference type="STRING" id="154538.A0A1M2W1W5"/>
<sequence length="1300" mass="145911">MPRFPLVVSLRNGCNHRECSYTCLVSVISYILKDALRSQVESELATAKKKMQVIQKSMESVSGRSTRKRSIDTGSGKRKFTGQPLQSTPGWKEGSERDDFRSAMHQANSAIKSLLLLSRQQSYGQSSSSAASPSTSPSTSTLPNPATATDAELSRARIENMAKLIALLQRNLRVRYELDVGEVVHAVLPSLGDKATKQARATAYRLIRHTLVDSHSVRRLGEQNLDWYIVKSLSRDNKHTVEKEQVIKLIRTVVDIGSERHSSRSAIGSGTVPLSDAVMRALIAVAEYPEDPFKPICVQTLTEILLIDIELMARTGGIRVLLHALSEGPMEMAPLLSAAFLHIVDSPKTRAYLHPGTDLEIALSGITDAYGRGFEHNEKIKGCTRIVSSMLRTWSGLMYCCINDMMAIRAVIDCLRIPSLETREVILDMFFDLLNIKPPEWHRAFIDGRRLTTYRKSRQSADLAQPPQIPHRHHQQDTLKLTDQYIALLILVFSKAGLLDALTSMFEESSVGSALSRKATLLMAEILQKANRVLPLSIAAKIQALPRVFSLASDYDENEHRIVGSSALSAIDSFNRYQSRSEPAVKGDTRPRANSIEDAVRRGQRQVEQTKLKQSMQMDDKTFQTLLPETQVMFTKDHTKWNFETLQDLIDGPLHNAKRMEEAIKASRYIRKLMSFFHPFNHRFADLPNTKSNHRWVRLGCALLNALMASSDGIRFLQEDEFLGQLVKSFAQLDPMTPTPVPDPIFSKKRVQETLTAGYFEMFGTMSKRQEGIELLEKFKLFTAFYHLTELRSREDLTKGIIENLDYSIDGHSRIVLSKALTSVYKHIRHYATNYLGGLIRGSQTANAWMLRLLLTQLYDPAPEVRELAVRFLEEACESTDVLQTVVEMQPTLDHLGEVGHPLLLKFTSTPTGFRFLYAAGYIDREMESWFHERNLHYVVHIEVFLAKAFSQNASDEDDDDVLAFEGIVPPHFYGVMAKTELGCEVLQEKGHFAEFAHFIRRHGLESEDSEVILKLKSVLWAVGNIGATERGLPFLEEEEIIPAILEIAEQSLVLSVRGTCFFVLGLISSTPQGAEILDDYRWEATLSPLGLPTGLCVPVDVDKFVSIPHWDCVASEAVDDSRLAPPESDEEIEVMTAIYNLANTVIANAASRSLTKMKSKPEYRHIFSSPSMFYRALHTISSQKYKLPVRRYIFDLFNVDLDVDVIKQLSECSMSLRVPLTAQEQEAAEPSEPSPVDVQSPPPPPPPPLPPFRPMPVRHAVAVGDSDEESDGEEKEVTAKKPRAPVMSLRPKSRIIGFS</sequence>
<evidence type="ECO:0000259" key="5">
    <source>
        <dbReference type="SMART" id="SM01310"/>
    </source>
</evidence>
<dbReference type="GO" id="GO:0038203">
    <property type="term" value="P:TORC2 signaling"/>
    <property type="evidence" value="ECO:0007669"/>
    <property type="project" value="TreeGrafter"/>
</dbReference>
<evidence type="ECO:0000313" key="7">
    <source>
        <dbReference type="Proteomes" id="UP000184267"/>
    </source>
</evidence>
<feature type="domain" description="Rapamycin-insensitive companion of mTOR middle" evidence="3">
    <location>
        <begin position="618"/>
        <end position="842"/>
    </location>
</feature>
<organism evidence="6 7">
    <name type="scientific">Trametes pubescens</name>
    <name type="common">White-rot fungus</name>
    <dbReference type="NCBI Taxonomy" id="154538"/>
    <lineage>
        <taxon>Eukaryota</taxon>
        <taxon>Fungi</taxon>
        <taxon>Dikarya</taxon>
        <taxon>Basidiomycota</taxon>
        <taxon>Agaricomycotina</taxon>
        <taxon>Agaricomycetes</taxon>
        <taxon>Polyporales</taxon>
        <taxon>Polyporaceae</taxon>
        <taxon>Trametes</taxon>
    </lineage>
</organism>
<dbReference type="InterPro" id="IPR029452">
    <property type="entry name" value="RICTOR_V"/>
</dbReference>
<dbReference type="InterPro" id="IPR028267">
    <property type="entry name" value="Pianissimo_N"/>
</dbReference>
<dbReference type="EMBL" id="MNAD01000356">
    <property type="protein sequence ID" value="OJT13838.1"/>
    <property type="molecule type" value="Genomic_DNA"/>
</dbReference>
<feature type="compositionally biased region" description="Pro residues" evidence="2">
    <location>
        <begin position="1241"/>
        <end position="1255"/>
    </location>
</feature>
<feature type="region of interest" description="Disordered" evidence="2">
    <location>
        <begin position="54"/>
        <end position="100"/>
    </location>
</feature>
<dbReference type="SMART" id="SM01310">
    <property type="entry name" value="RICTOR_V"/>
    <property type="match status" value="1"/>
</dbReference>